<dbReference type="STRING" id="1005928.SAMN04487859_11585"/>
<feature type="transmembrane region" description="Helical" evidence="1">
    <location>
        <begin position="341"/>
        <end position="359"/>
    </location>
</feature>
<feature type="transmembrane region" description="Helical" evidence="1">
    <location>
        <begin position="399"/>
        <end position="422"/>
    </location>
</feature>
<feature type="transmembrane region" description="Helical" evidence="1">
    <location>
        <begin position="36"/>
        <end position="63"/>
    </location>
</feature>
<proteinExistence type="predicted"/>
<reference evidence="3" key="1">
    <citation type="submission" date="2016-10" db="EMBL/GenBank/DDBJ databases">
        <authorList>
            <person name="Varghese N."/>
            <person name="Submissions S."/>
        </authorList>
    </citation>
    <scope>NUCLEOTIDE SEQUENCE [LARGE SCALE GENOMIC DNA]</scope>
    <source>
        <strain evidence="3">DSM 28463</strain>
    </source>
</reference>
<dbReference type="EMBL" id="FOVP01000015">
    <property type="protein sequence ID" value="SFO08924.1"/>
    <property type="molecule type" value="Genomic_DNA"/>
</dbReference>
<accession>A0A1I5EBL0</accession>
<feature type="transmembrane region" description="Helical" evidence="1">
    <location>
        <begin position="434"/>
        <end position="456"/>
    </location>
</feature>
<feature type="transmembrane region" description="Helical" evidence="1">
    <location>
        <begin position="299"/>
        <end position="320"/>
    </location>
</feature>
<keyword evidence="1" id="KW-0812">Transmembrane</keyword>
<keyword evidence="1" id="KW-0472">Membrane</keyword>
<feature type="transmembrane region" description="Helical" evidence="1">
    <location>
        <begin position="75"/>
        <end position="96"/>
    </location>
</feature>
<feature type="transmembrane region" description="Helical" evidence="1">
    <location>
        <begin position="189"/>
        <end position="211"/>
    </location>
</feature>
<evidence type="ECO:0000313" key="2">
    <source>
        <dbReference type="EMBL" id="SFO08924.1"/>
    </source>
</evidence>
<organism evidence="2 3">
    <name type="scientific">Roseovarius lutimaris</name>
    <dbReference type="NCBI Taxonomy" id="1005928"/>
    <lineage>
        <taxon>Bacteria</taxon>
        <taxon>Pseudomonadati</taxon>
        <taxon>Pseudomonadota</taxon>
        <taxon>Alphaproteobacteria</taxon>
        <taxon>Rhodobacterales</taxon>
        <taxon>Roseobacteraceae</taxon>
        <taxon>Roseovarius</taxon>
    </lineage>
</organism>
<feature type="transmembrane region" description="Helical" evidence="1">
    <location>
        <begin position="108"/>
        <end position="126"/>
    </location>
</feature>
<dbReference type="RefSeq" id="WP_092840047.1">
    <property type="nucleotide sequence ID" value="NZ_FOVP01000015.1"/>
</dbReference>
<feature type="transmembrane region" description="Helical" evidence="1">
    <location>
        <begin position="253"/>
        <end position="279"/>
    </location>
</feature>
<name>A0A1I5EBL0_9RHOB</name>
<dbReference type="Proteomes" id="UP000198599">
    <property type="component" value="Unassembled WGS sequence"/>
</dbReference>
<sequence length="461" mass="49174">MRVIALSGVLVVLTAGTLWAHASEQGFVLLLPTDAYIAAGGATVAVTIVLLALLPGGLAAALFRPVAVLATRGVTLRHLISVLAALSLGVLVWRGLNGSRDPLVNPMPLFVWVVWWIAMVSAQGLICNHWRWSNPWTGPAAMIGRLTGMRAPLRYPRRLGVWPGVVVFLAYAGFLLADPAPADPGRLAVIVGLYWYVTLAGLLVFGPAWMVRAEPLTVLMRAYGRMSLLGRARGRLAIGVPGWKVLCGPKEGLGLAVFILLMLGSGSFDGLNETFWWMGILGINPLEFPGRSAVIVPNLVGLLVANAALIAGFTGCLWLGERIAGGTEPLARVFCRYAPTILPIALAYHIAHYLTSLLVDGQYVLKALNDPLGRGADLLGLADYHVTTGFLNTPDTVKMIWLAQAGTVVAGHVIAILLAHAVAMQHIHSTRRAVLGQAPLALFMVLYTVFGLWLLASPRGA</sequence>
<gene>
    <name evidence="2" type="ORF">SAMN04487859_11585</name>
</gene>
<keyword evidence="3" id="KW-1185">Reference proteome</keyword>
<dbReference type="AlphaFoldDB" id="A0A1I5EBL0"/>
<feature type="transmembrane region" description="Helical" evidence="1">
    <location>
        <begin position="159"/>
        <end position="177"/>
    </location>
</feature>
<evidence type="ECO:0008006" key="4">
    <source>
        <dbReference type="Google" id="ProtNLM"/>
    </source>
</evidence>
<protein>
    <recommendedName>
        <fullName evidence="4">Fenitrothion hydrolase</fullName>
    </recommendedName>
</protein>
<keyword evidence="1" id="KW-1133">Transmembrane helix</keyword>
<evidence type="ECO:0000256" key="1">
    <source>
        <dbReference type="SAM" id="Phobius"/>
    </source>
</evidence>
<dbReference type="OrthoDB" id="8168962at2"/>
<evidence type="ECO:0000313" key="3">
    <source>
        <dbReference type="Proteomes" id="UP000198599"/>
    </source>
</evidence>